<dbReference type="GO" id="GO:0046813">
    <property type="term" value="P:receptor-mediated virion attachment to host cell"/>
    <property type="evidence" value="ECO:0007669"/>
    <property type="project" value="TreeGrafter"/>
</dbReference>
<feature type="coiled-coil region" evidence="4">
    <location>
        <begin position="2393"/>
        <end position="2420"/>
    </location>
</feature>
<dbReference type="InterPro" id="IPR019734">
    <property type="entry name" value="TPR_rpt"/>
</dbReference>
<feature type="region of interest" description="Disordered" evidence="5">
    <location>
        <begin position="2339"/>
        <end position="2381"/>
    </location>
</feature>
<keyword evidence="2 3" id="KW-0802">TPR repeat</keyword>
<protein>
    <submittedName>
        <fullName evidence="6">Tetratricopeptide (TPR) repeat protein</fullName>
    </submittedName>
</protein>
<reference evidence="6 7" key="1">
    <citation type="submission" date="2020-08" db="EMBL/GenBank/DDBJ databases">
        <title>Genomic Encyclopedia of Type Strains, Phase IV (KMG-V): Genome sequencing to study the core and pangenomes of soil and plant-associated prokaryotes.</title>
        <authorList>
            <person name="Whitman W."/>
        </authorList>
    </citation>
    <scope>NUCLEOTIDE SEQUENCE [LARGE SCALE GENOMIC DNA]</scope>
    <source>
        <strain evidence="6 7">X5P3</strain>
    </source>
</reference>
<feature type="compositionally biased region" description="Polar residues" evidence="5">
    <location>
        <begin position="2372"/>
        <end position="2381"/>
    </location>
</feature>
<comment type="caution">
    <text evidence="6">The sequence shown here is derived from an EMBL/GenBank/DDBJ whole genome shotgun (WGS) entry which is preliminary data.</text>
</comment>
<dbReference type="InterPro" id="IPR050498">
    <property type="entry name" value="Ycf3"/>
</dbReference>
<name>A0A7W7ZNV3_9BACT</name>
<gene>
    <name evidence="6" type="ORF">HDF15_001772</name>
</gene>
<dbReference type="PANTHER" id="PTHR44858:SF1">
    <property type="entry name" value="UDP-N-ACETYLGLUCOSAMINE--PEPTIDE N-ACETYLGLUCOSAMINYLTRANSFERASE SPINDLY-RELATED"/>
    <property type="match status" value="1"/>
</dbReference>
<sequence length="2473" mass="272660">MKWSRNRGVCTTAVLGLVTVSFYARAELAPWLQSVVSGSDIEAALYRAMDLPGVRTLYLRPPTEARNELNGLLKSKSDAAQLYALRAHTEEQALDFSAAEQDWKTFVAHATGKQAAELELADFYHRRVQGPQEIAALEQAATSPAAAGEKFIAADKQQAWQAFARALTVAQEQALGDEATTNIYKAWMARYPAEPAVRAAFVNSLMKRQRYDEAEQAITEYRTAFPQDQIFPIKASALVALQQGDTAATTKALALFDKAYQPLWPTELVQSYFQLLAATHTQHTMLADTRARLLRNPDDYNAATRLFHYYQQQGRSDAAANALAEYGASKESRHAAWSADELFTFAALLDNATQYEEAARYYFALAGTQGHLTATTQTPEEVGLSGLIRILLTAPERPIDLGSGNLSIYRDLATVDQGPGYLNGVLSLWFNSANPSTEFHDEEVKATPYFHRAKAAELLAILDQRFPASTARPALHAALIRAYTSYGEDAAIQKAGQQFLADFPHAGERLEVALEVADADARQNDTKAEFGLYDNLLTELAGNLQGMPLTAAGAVATPAPEAPTDSSDTTDSATASAATAPASAVLKPSLAMPVAAPAATATAEAYRQILDRYLGRLTTANQLPAALAVLRHELDRNPNDPLLYAKLADFLQQNNLAAEQEAVYQQALARFNDTTFYDKLARFYLRQKRQEDFDTLTRKVVDIFQGTELEQYFGNVTNSWPQAYLQLNLYAHKRFPHDLTFTRNLLTAYVSKDTADSAAWEQLIREHWQESPELQAEFFDYLSRTDKLTAEMTALQALVPAAAAQQQNPAATRELAQLQLWQSHFEQSAPLLDELAHAYPADASVGEDAASVFRSLAYYDPSQIERAVAIEKHLSEADPTNLDRLATIGDIYADSTSSSLNLPVDHQLAQAAPYWKRMSAVHPGVSDGYLQSATVFWDYFQFDEAIAQIEAARKQFNHSALYGYEAGAIYENKRDFTRAIAEYVRSATAQSTDQSSADESGFSARGRLLTLATRPETADLVDQETERSATQHPTLEALKLRIDILQARQQTSSIDALVQAAIQRAANVDDAAQLVELSQSSHLPQAYQAALKREIALAVDPVQRIELQYQLVRAYEDQNDIANAQRLIEAVYKDNAKILGVVRATTDFYWNNKQPPRAVATLIQASHEANPALAHNFTLEAIARSNQSGDFAGARTLLKPLLANDPYNAQYLALTADSYALAHDATGLRDFYAATLASLKSAPLNAQLSALEKRDKIALVRQGMILALTDLKDYSGALEQHIALISAFPEDTNILQNAASYARLHSREQQLVAFLNKAVTDSPRDSRFAIDLGRVDVLFEDYDGALAAYSKAIAIRKDRPDLYIARVDIEEHQQSYEAACADYDRLYLLTYKDPQWMEKAALARARQGRADLAVKALQTAWIEGHPPSAANNFRVATQLADWDMLAEARKFADEGVKLAGDNLLTSAQNADGAVQYASLLGRQRQAQEALTLLKSARAAAEMSPSSPALIVKQVEEKGIASVTDADWRKQQVEQRRQFAQNTFRRAVQELSTTVGDFYTPEEKLAYARLLDTERLNRPLKEVADVWIPAAQAAGLKDREAAWRRDILLGVNRKLAEIQLEPFDTLEAQRMDNLTRAQTLDTYAATLKSEEQPSVLALAATAWRGAGNFESEVRDLRKLVLSHQEEEQQQRLFAVLLQHSPAALVRLAAAKGNYADAAANYVVTNGSRALAYQVVDARTAANPPVWPTAMNALLGLYFGDTSLRTDAAFQTVLANGTIGEHLKVEPDEAKRITGDPWFYYAMRYGVWRTLAAKPDADPEDYLPAGLEISPQSSNSYIALAQAYVDAHKYDAALTEYRHVEELAPDDPEPNRAMAEILWTEGHHDEALAQWKQALAKLRAMVEEQSVPESFWTNFTSIANDAGDYQIGPRLKSEMDAVLEPYIRKNGSYRSTELLHAAYVALEKVSATEAADWVLALAANTTDQRAILSSLTDETWFPRAQFGDIYRHELVLTQAEAAKAKTTEDDGAQSVLTSIQLKYLKWLLQQGQTAEAQRLLDSIPAAQRQSEEMQTVTLLLAARQSRLAQWIADYQNDPSHVPALATLSSVANQLRLKQDSANSRLLLEYVFQQKTALQELAAPDYLALAEARLATNDVPGALDLLHRLTLQGDLYENLDTAAALLMRTGHVAEALPLLTKLANGSPWDFDYRRRLGEAQLASKQDAAAEATLKAVAASDNSPYDDRAKAAEAMRAIPGTRSFSSAELTQLANAAPGTPQADQPYFLYARMSEAAALPTAQRGTLLRAAIMDAPASLLDKLRLDLFTAEVAANQYERANTAVAPLLSENPSLRTAPSEESTEGTSSDISEATTEDSDAQETQAATILTQPQDKRDFLLALATMEEHLSEEQQAIEDLQTASQLTEDKVQQSKIALRISSLQERLNVRQENATRRPVIQTSTQQAVLVRPRLTASATKVHP</sequence>
<dbReference type="EMBL" id="JACHIO010000006">
    <property type="protein sequence ID" value="MBB5063430.1"/>
    <property type="molecule type" value="Genomic_DNA"/>
</dbReference>
<dbReference type="SUPFAM" id="SSF48452">
    <property type="entry name" value="TPR-like"/>
    <property type="match status" value="4"/>
</dbReference>
<feature type="compositionally biased region" description="Polar residues" evidence="5">
    <location>
        <begin position="2341"/>
        <end position="2364"/>
    </location>
</feature>
<evidence type="ECO:0000256" key="2">
    <source>
        <dbReference type="ARBA" id="ARBA00022803"/>
    </source>
</evidence>
<evidence type="ECO:0000256" key="4">
    <source>
        <dbReference type="SAM" id="Coils"/>
    </source>
</evidence>
<evidence type="ECO:0000313" key="7">
    <source>
        <dbReference type="Proteomes" id="UP000584867"/>
    </source>
</evidence>
<dbReference type="InterPro" id="IPR011990">
    <property type="entry name" value="TPR-like_helical_dom_sf"/>
</dbReference>
<evidence type="ECO:0000313" key="6">
    <source>
        <dbReference type="EMBL" id="MBB5063430.1"/>
    </source>
</evidence>
<dbReference type="PROSITE" id="PS50005">
    <property type="entry name" value="TPR"/>
    <property type="match status" value="1"/>
</dbReference>
<dbReference type="PANTHER" id="PTHR44858">
    <property type="entry name" value="TETRATRICOPEPTIDE REPEAT PROTEIN 6"/>
    <property type="match status" value="1"/>
</dbReference>
<organism evidence="6 7">
    <name type="scientific">Granulicella mallensis</name>
    <dbReference type="NCBI Taxonomy" id="940614"/>
    <lineage>
        <taxon>Bacteria</taxon>
        <taxon>Pseudomonadati</taxon>
        <taxon>Acidobacteriota</taxon>
        <taxon>Terriglobia</taxon>
        <taxon>Terriglobales</taxon>
        <taxon>Acidobacteriaceae</taxon>
        <taxon>Granulicella</taxon>
    </lineage>
</organism>
<evidence type="ECO:0000256" key="3">
    <source>
        <dbReference type="PROSITE-ProRule" id="PRU00339"/>
    </source>
</evidence>
<keyword evidence="4" id="KW-0175">Coiled coil</keyword>
<feature type="region of interest" description="Disordered" evidence="5">
    <location>
        <begin position="555"/>
        <end position="576"/>
    </location>
</feature>
<accession>A0A7W7ZNV3</accession>
<dbReference type="SMART" id="SM00028">
    <property type="entry name" value="TPR"/>
    <property type="match status" value="7"/>
</dbReference>
<dbReference type="RefSeq" id="WP_184254589.1">
    <property type="nucleotide sequence ID" value="NZ_JACHIO010000006.1"/>
</dbReference>
<feature type="repeat" description="TPR" evidence="3">
    <location>
        <begin position="1832"/>
        <end position="1865"/>
    </location>
</feature>
<dbReference type="GO" id="GO:0009279">
    <property type="term" value="C:cell outer membrane"/>
    <property type="evidence" value="ECO:0007669"/>
    <property type="project" value="TreeGrafter"/>
</dbReference>
<evidence type="ECO:0000256" key="1">
    <source>
        <dbReference type="ARBA" id="ARBA00022737"/>
    </source>
</evidence>
<dbReference type="Gene3D" id="1.25.40.10">
    <property type="entry name" value="Tetratricopeptide repeat domain"/>
    <property type="match status" value="5"/>
</dbReference>
<proteinExistence type="predicted"/>
<evidence type="ECO:0000256" key="5">
    <source>
        <dbReference type="SAM" id="MobiDB-lite"/>
    </source>
</evidence>
<keyword evidence="1" id="KW-0677">Repeat</keyword>
<dbReference type="Proteomes" id="UP000584867">
    <property type="component" value="Unassembled WGS sequence"/>
</dbReference>